<dbReference type="Pfam" id="PF00149">
    <property type="entry name" value="Metallophos"/>
    <property type="match status" value="1"/>
</dbReference>
<gene>
    <name evidence="3" type="ORF">EK21DRAFT_92686</name>
</gene>
<proteinExistence type="predicted"/>
<dbReference type="InterPro" id="IPR029052">
    <property type="entry name" value="Metallo-depent_PP-like"/>
</dbReference>
<dbReference type="SUPFAM" id="SSF56300">
    <property type="entry name" value="Metallo-dependent phosphatases"/>
    <property type="match status" value="1"/>
</dbReference>
<dbReference type="Proteomes" id="UP000799777">
    <property type="component" value="Unassembled WGS sequence"/>
</dbReference>
<evidence type="ECO:0000256" key="1">
    <source>
        <dbReference type="SAM" id="SignalP"/>
    </source>
</evidence>
<evidence type="ECO:0000313" key="3">
    <source>
        <dbReference type="EMBL" id="KAF2026145.1"/>
    </source>
</evidence>
<name>A0A9P4LIF4_9PLEO</name>
<feature type="domain" description="Calcineurin-like phosphoesterase" evidence="2">
    <location>
        <begin position="7"/>
        <end position="215"/>
    </location>
</feature>
<feature type="chain" id="PRO_5040259377" description="Calcineurin-like phosphoesterase domain-containing protein" evidence="1">
    <location>
        <begin position="19"/>
        <end position="247"/>
    </location>
</feature>
<dbReference type="GO" id="GO:0016787">
    <property type="term" value="F:hydrolase activity"/>
    <property type="evidence" value="ECO:0007669"/>
    <property type="project" value="InterPro"/>
</dbReference>
<dbReference type="OrthoDB" id="630188at2759"/>
<dbReference type="Gene3D" id="3.60.21.10">
    <property type="match status" value="1"/>
</dbReference>
<dbReference type="PANTHER" id="PTHR12905">
    <property type="entry name" value="METALLOPHOSPHOESTERASE"/>
    <property type="match status" value="1"/>
</dbReference>
<dbReference type="EMBL" id="ML978249">
    <property type="protein sequence ID" value="KAF2026145.1"/>
    <property type="molecule type" value="Genomic_DNA"/>
</dbReference>
<dbReference type="InterPro" id="IPR051693">
    <property type="entry name" value="UPF0046_metallophosphoest"/>
</dbReference>
<comment type="caution">
    <text evidence="3">The sequence shown here is derived from an EMBL/GenBank/DDBJ whole genome shotgun (WGS) entry which is preliminary data.</text>
</comment>
<feature type="signal peptide" evidence="1">
    <location>
        <begin position="1"/>
        <end position="18"/>
    </location>
</feature>
<keyword evidence="1" id="KW-0732">Signal</keyword>
<organism evidence="3 4">
    <name type="scientific">Setomelanomma holmii</name>
    <dbReference type="NCBI Taxonomy" id="210430"/>
    <lineage>
        <taxon>Eukaryota</taxon>
        <taxon>Fungi</taxon>
        <taxon>Dikarya</taxon>
        <taxon>Ascomycota</taxon>
        <taxon>Pezizomycotina</taxon>
        <taxon>Dothideomycetes</taxon>
        <taxon>Pleosporomycetidae</taxon>
        <taxon>Pleosporales</taxon>
        <taxon>Pleosporineae</taxon>
        <taxon>Phaeosphaeriaceae</taxon>
        <taxon>Setomelanomma</taxon>
    </lineage>
</organism>
<evidence type="ECO:0000259" key="2">
    <source>
        <dbReference type="Pfam" id="PF00149"/>
    </source>
</evidence>
<dbReference type="AlphaFoldDB" id="A0A9P4LIF4"/>
<sequence>MSSIILLLILSDIHGVWPYSPANPAPKADITIHCDDLTHIGGLASFKRAIEDIKTVDAPLKLVIAGNHDLEVDEQWVRNHMEDNEEEAHEEDVNESKKCIDFLKAQKERGIHYLEEGVHNFELKGGKTLKVYASPYTPKFNGYAFPYTEEEDRFNADANPIPAEVDIVITHGQPFLPENHNFTLDVNKDGLHCGCEKLADAIRRARPRLHCFGHWLRWTGKLVQRSTLVSWEKKARRSSWFACGTRR</sequence>
<evidence type="ECO:0000313" key="4">
    <source>
        <dbReference type="Proteomes" id="UP000799777"/>
    </source>
</evidence>
<dbReference type="PANTHER" id="PTHR12905:SF0">
    <property type="entry name" value="CALCINEURIN-LIKE PHOSPHOESTERASE DOMAIN-CONTAINING PROTEIN"/>
    <property type="match status" value="1"/>
</dbReference>
<reference evidence="3" key="1">
    <citation type="journal article" date="2020" name="Stud. Mycol.">
        <title>101 Dothideomycetes genomes: a test case for predicting lifestyles and emergence of pathogens.</title>
        <authorList>
            <person name="Haridas S."/>
            <person name="Albert R."/>
            <person name="Binder M."/>
            <person name="Bloem J."/>
            <person name="Labutti K."/>
            <person name="Salamov A."/>
            <person name="Andreopoulos B."/>
            <person name="Baker S."/>
            <person name="Barry K."/>
            <person name="Bills G."/>
            <person name="Bluhm B."/>
            <person name="Cannon C."/>
            <person name="Castanera R."/>
            <person name="Culley D."/>
            <person name="Daum C."/>
            <person name="Ezra D."/>
            <person name="Gonzalez J."/>
            <person name="Henrissat B."/>
            <person name="Kuo A."/>
            <person name="Liang C."/>
            <person name="Lipzen A."/>
            <person name="Lutzoni F."/>
            <person name="Magnuson J."/>
            <person name="Mondo S."/>
            <person name="Nolan M."/>
            <person name="Ohm R."/>
            <person name="Pangilinan J."/>
            <person name="Park H.-J."/>
            <person name="Ramirez L."/>
            <person name="Alfaro M."/>
            <person name="Sun H."/>
            <person name="Tritt A."/>
            <person name="Yoshinaga Y."/>
            <person name="Zwiers L.-H."/>
            <person name="Turgeon B."/>
            <person name="Goodwin S."/>
            <person name="Spatafora J."/>
            <person name="Crous P."/>
            <person name="Grigoriev I."/>
        </authorList>
    </citation>
    <scope>NUCLEOTIDE SEQUENCE</scope>
    <source>
        <strain evidence="3">CBS 110217</strain>
    </source>
</reference>
<protein>
    <recommendedName>
        <fullName evidence="2">Calcineurin-like phosphoesterase domain-containing protein</fullName>
    </recommendedName>
</protein>
<keyword evidence="4" id="KW-1185">Reference proteome</keyword>
<dbReference type="InterPro" id="IPR004843">
    <property type="entry name" value="Calcineurin-like_PHP"/>
</dbReference>
<accession>A0A9P4LIF4</accession>